<dbReference type="OrthoDB" id="6099829at2759"/>
<dbReference type="AlphaFoldDB" id="A0A6J8BHS2"/>
<reference evidence="3 4" key="1">
    <citation type="submission" date="2020-06" db="EMBL/GenBank/DDBJ databases">
        <authorList>
            <person name="Li R."/>
            <person name="Bekaert M."/>
        </authorList>
    </citation>
    <scope>NUCLEOTIDE SEQUENCE [LARGE SCALE GENOMIC DNA]</scope>
    <source>
        <strain evidence="4">wild</strain>
    </source>
</reference>
<evidence type="ECO:0000313" key="3">
    <source>
        <dbReference type="EMBL" id="CAC5383518.1"/>
    </source>
</evidence>
<feature type="compositionally biased region" description="Polar residues" evidence="1">
    <location>
        <begin position="74"/>
        <end position="91"/>
    </location>
</feature>
<dbReference type="EMBL" id="CACVKT020003400">
    <property type="protein sequence ID" value="CAC5383518.1"/>
    <property type="molecule type" value="Genomic_DNA"/>
</dbReference>
<evidence type="ECO:0000256" key="1">
    <source>
        <dbReference type="SAM" id="MobiDB-lite"/>
    </source>
</evidence>
<dbReference type="Gene3D" id="3.60.10.10">
    <property type="entry name" value="Endonuclease/exonuclease/phosphatase"/>
    <property type="match status" value="1"/>
</dbReference>
<organism evidence="3 4">
    <name type="scientific">Mytilus coruscus</name>
    <name type="common">Sea mussel</name>
    <dbReference type="NCBI Taxonomy" id="42192"/>
    <lineage>
        <taxon>Eukaryota</taxon>
        <taxon>Metazoa</taxon>
        <taxon>Spiralia</taxon>
        <taxon>Lophotrochozoa</taxon>
        <taxon>Mollusca</taxon>
        <taxon>Bivalvia</taxon>
        <taxon>Autobranchia</taxon>
        <taxon>Pteriomorphia</taxon>
        <taxon>Mytilida</taxon>
        <taxon>Mytiloidea</taxon>
        <taxon>Mytilidae</taxon>
        <taxon>Mytilinae</taxon>
        <taxon>Mytilus</taxon>
    </lineage>
</organism>
<dbReference type="GO" id="GO:0003824">
    <property type="term" value="F:catalytic activity"/>
    <property type="evidence" value="ECO:0007669"/>
    <property type="project" value="InterPro"/>
</dbReference>
<keyword evidence="4" id="KW-1185">Reference proteome</keyword>
<evidence type="ECO:0000259" key="2">
    <source>
        <dbReference type="Pfam" id="PF03372"/>
    </source>
</evidence>
<feature type="domain" description="Endonuclease/exonuclease/phosphatase" evidence="2">
    <location>
        <begin position="159"/>
        <end position="312"/>
    </location>
</feature>
<dbReference type="Pfam" id="PF03372">
    <property type="entry name" value="Exo_endo_phos"/>
    <property type="match status" value="1"/>
</dbReference>
<accession>A0A6J8BHS2</accession>
<gene>
    <name evidence="3" type="ORF">MCOR_19257</name>
</gene>
<protein>
    <recommendedName>
        <fullName evidence="2">Endonuclease/exonuclease/phosphatase domain-containing protein</fullName>
    </recommendedName>
</protein>
<proteinExistence type="predicted"/>
<dbReference type="InterPro" id="IPR005135">
    <property type="entry name" value="Endo/exonuclease/phosphatase"/>
</dbReference>
<dbReference type="Proteomes" id="UP000507470">
    <property type="component" value="Unassembled WGS sequence"/>
</dbReference>
<sequence>MSDSKRHKSLNQVIRSGAFFHLIRRKAAAYDSRLSNIKDWSCRCQYFPLPEAGVYGRGLPICLEKRKEQKDQSSDFLQESAESSKNSTNGMDFEQQSGESNFCSMGESSDISLCIMGEQTDGKFIKANHANRSVPSRYQGNACYSSKPKVKKDLKFCFWNVGGIVHDGMNKLDDDVFLSEIKAYDIILLAETHIGYNTPLSIDGYKYYPVCRPISGNGRYFGGLAIFIKQALKPHISLLVNSQKDFQWMKFDKSYFNFNHDLYLCLAYDPPAQSIYTKNLSTDILQLLEKDILHFKSKGDVLLCGDFNARCGNLFDFVSSDSADHLPISNDDYPVDFSLNVRNSRDTTVDTRASEKCLRRSTQKKSSRKIYTNKKVFDIDLRKMRKNVVSYAELYSKYPNDPYIHGRFYKLLRQYNKSRKYKKRKFREDILDYLECNNPQVYWDLVKKLKESDSCDPSENIAADIW</sequence>
<name>A0A6J8BHS2_MYTCO</name>
<feature type="region of interest" description="Disordered" evidence="1">
    <location>
        <begin position="70"/>
        <end position="91"/>
    </location>
</feature>
<evidence type="ECO:0000313" key="4">
    <source>
        <dbReference type="Proteomes" id="UP000507470"/>
    </source>
</evidence>
<dbReference type="InterPro" id="IPR036691">
    <property type="entry name" value="Endo/exonu/phosph_ase_sf"/>
</dbReference>
<dbReference type="SUPFAM" id="SSF56219">
    <property type="entry name" value="DNase I-like"/>
    <property type="match status" value="1"/>
</dbReference>